<keyword evidence="4" id="KW-1185">Reference proteome</keyword>
<dbReference type="InterPro" id="IPR020845">
    <property type="entry name" value="AMP-binding_CS"/>
</dbReference>
<evidence type="ECO:0000259" key="1">
    <source>
        <dbReference type="Pfam" id="PF00501"/>
    </source>
</evidence>
<evidence type="ECO:0000259" key="2">
    <source>
        <dbReference type="Pfam" id="PF00668"/>
    </source>
</evidence>
<dbReference type="InterPro" id="IPR045851">
    <property type="entry name" value="AMP-bd_C_sf"/>
</dbReference>
<feature type="domain" description="Condensation" evidence="2">
    <location>
        <begin position="11"/>
        <end position="211"/>
    </location>
</feature>
<dbReference type="InterPro" id="IPR001242">
    <property type="entry name" value="Condensation_dom"/>
</dbReference>
<dbReference type="InterPro" id="IPR000873">
    <property type="entry name" value="AMP-dep_synth/lig_dom"/>
</dbReference>
<dbReference type="Proteomes" id="UP001589627">
    <property type="component" value="Unassembled WGS sequence"/>
</dbReference>
<dbReference type="Gene3D" id="2.30.38.10">
    <property type="entry name" value="Luciferase, Domain 3"/>
    <property type="match status" value="1"/>
</dbReference>
<organism evidence="3 4">
    <name type="scientific">Actinoallomurus acaciae</name>
    <dbReference type="NCBI Taxonomy" id="502577"/>
    <lineage>
        <taxon>Bacteria</taxon>
        <taxon>Bacillati</taxon>
        <taxon>Actinomycetota</taxon>
        <taxon>Actinomycetes</taxon>
        <taxon>Streptosporangiales</taxon>
        <taxon>Thermomonosporaceae</taxon>
        <taxon>Actinoallomurus</taxon>
    </lineage>
</organism>
<reference evidence="3 4" key="1">
    <citation type="submission" date="2024-09" db="EMBL/GenBank/DDBJ databases">
        <authorList>
            <person name="Sun Q."/>
            <person name="Mori K."/>
        </authorList>
    </citation>
    <scope>NUCLEOTIDE SEQUENCE [LARGE SCALE GENOMIC DNA]</scope>
    <source>
        <strain evidence="3 4">TBRC 0563</strain>
    </source>
</reference>
<dbReference type="SUPFAM" id="SSF56801">
    <property type="entry name" value="Acetyl-CoA synthetase-like"/>
    <property type="match status" value="1"/>
</dbReference>
<dbReference type="EMBL" id="JBHLZP010000927">
    <property type="protein sequence ID" value="MFB9840110.1"/>
    <property type="molecule type" value="Genomic_DNA"/>
</dbReference>
<dbReference type="Gene3D" id="3.30.559.10">
    <property type="entry name" value="Chloramphenicol acetyltransferase-like domain"/>
    <property type="match status" value="1"/>
</dbReference>
<dbReference type="Gene3D" id="3.30.300.30">
    <property type="match status" value="1"/>
</dbReference>
<evidence type="ECO:0000313" key="3">
    <source>
        <dbReference type="EMBL" id="MFB9840110.1"/>
    </source>
</evidence>
<gene>
    <name evidence="3" type="ORF">ACFFNX_48980</name>
</gene>
<proteinExistence type="predicted"/>
<name>A0ABV5YYL8_9ACTN</name>
<dbReference type="Gene3D" id="3.40.50.980">
    <property type="match status" value="2"/>
</dbReference>
<dbReference type="InterPro" id="IPR023213">
    <property type="entry name" value="CAT-like_dom_sf"/>
</dbReference>
<evidence type="ECO:0000313" key="4">
    <source>
        <dbReference type="Proteomes" id="UP001589627"/>
    </source>
</evidence>
<dbReference type="Pfam" id="PF00501">
    <property type="entry name" value="AMP-binding"/>
    <property type="match status" value="1"/>
</dbReference>
<sequence length="614" mass="65635">TVAFEVPAGPLRALAQATGTSPFMVVQAAVAVLLTRLGAGTDLPLGAPVAGRNDPGLDDLVGFFVNTLVLRTDTSGDPSFRALLARVRDADLAAFEHQDVPFEQVVEAVNPPRRPGRHPLFQVMVSYLTGGGVPTEPVGQDVAMFDLSFDFFEHGDGLRGVVEYSADRYDHATAERLAARLRHVLATVTADPGRPIGRVDVLLDGEAEDLLRSGASRPDPGLSVPALFGAQAARTPGATALVTGRRSWSFAELGEWSDRLAWSLIGRGAGPGQVVGLDLPRALMVPALLGVLKAGAAYLPLDRDQPADRAQFLLGDAAPALVLREEDLADLPDGPPVDRSRPDGAAYVIYTSGSTGRPKGVVVPHRGLVNLFLSHRRRLMEPAGRALRVGHVASFVFDGSWEPLLWMFDGHALHVLEDYRDDGAVVRAARDLDVLDVTPTYLRELVSAGLLEAGLKVLLVGGEAIDPGLWAKICAVPGLVCHDLYGPTEASVDSYGWHGPDRRPYELDNTRVYLLDETLRPVPRGVLGELYVAGAGLAYGYLNRPGLTAERFVADPFGGGRMYRTGDLARWNADGALEFAGRADGQVKIRGHRVELGEIEAVLAESVEQAAVVV</sequence>
<dbReference type="PANTHER" id="PTHR45527:SF1">
    <property type="entry name" value="FATTY ACID SYNTHASE"/>
    <property type="match status" value="1"/>
</dbReference>
<dbReference type="Pfam" id="PF00668">
    <property type="entry name" value="Condensation"/>
    <property type="match status" value="1"/>
</dbReference>
<dbReference type="NCBIfam" id="TIGR01733">
    <property type="entry name" value="AA-adenyl-dom"/>
    <property type="match status" value="1"/>
</dbReference>
<dbReference type="CDD" id="cd05930">
    <property type="entry name" value="A_NRPS"/>
    <property type="match status" value="1"/>
</dbReference>
<dbReference type="PROSITE" id="PS00455">
    <property type="entry name" value="AMP_BINDING"/>
    <property type="match status" value="1"/>
</dbReference>
<dbReference type="PANTHER" id="PTHR45527">
    <property type="entry name" value="NONRIBOSOMAL PEPTIDE SYNTHETASE"/>
    <property type="match status" value="1"/>
</dbReference>
<feature type="domain" description="AMP-dependent synthetase/ligase" evidence="1">
    <location>
        <begin position="230"/>
        <end position="542"/>
    </location>
</feature>
<dbReference type="InterPro" id="IPR010071">
    <property type="entry name" value="AA_adenyl_dom"/>
</dbReference>
<feature type="non-terminal residue" evidence="3">
    <location>
        <position position="1"/>
    </location>
</feature>
<comment type="caution">
    <text evidence="3">The sequence shown here is derived from an EMBL/GenBank/DDBJ whole genome shotgun (WGS) entry which is preliminary data.</text>
</comment>
<accession>A0ABV5YYL8</accession>
<dbReference type="RefSeq" id="WP_378213330.1">
    <property type="nucleotide sequence ID" value="NZ_JBHLZP010000927.1"/>
</dbReference>
<protein>
    <submittedName>
        <fullName evidence="3">Amino acid adenylation domain-containing protein</fullName>
    </submittedName>
</protein>
<dbReference type="Gene3D" id="3.30.559.30">
    <property type="entry name" value="Nonribosomal peptide synthetase, condensation domain"/>
    <property type="match status" value="1"/>
</dbReference>
<dbReference type="SUPFAM" id="SSF52777">
    <property type="entry name" value="CoA-dependent acyltransferases"/>
    <property type="match status" value="1"/>
</dbReference>
<feature type="non-terminal residue" evidence="3">
    <location>
        <position position="614"/>
    </location>
</feature>